<reference evidence="9" key="1">
    <citation type="journal article" date="2014" name="Int. J. Syst. Evol. Microbiol.">
        <title>Complete genome sequence of Corynebacterium casei LMG S-19264T (=DSM 44701T), isolated from a smear-ripened cheese.</title>
        <authorList>
            <consortium name="US DOE Joint Genome Institute (JGI-PGF)"/>
            <person name="Walter F."/>
            <person name="Albersmeier A."/>
            <person name="Kalinowski J."/>
            <person name="Ruckert C."/>
        </authorList>
    </citation>
    <scope>NUCLEOTIDE SEQUENCE</scope>
    <source>
        <strain evidence="9">VKM B-1513</strain>
    </source>
</reference>
<dbReference type="PANTHER" id="PTHR11002:SF76">
    <property type="entry name" value="CARBONIC ANHYDRASE"/>
    <property type="match status" value="1"/>
</dbReference>
<dbReference type="EMBL" id="BSFE01000010">
    <property type="protein sequence ID" value="GLK53423.1"/>
    <property type="molecule type" value="Genomic_DNA"/>
</dbReference>
<accession>A0A9W6INT3</accession>
<dbReference type="InterPro" id="IPR045066">
    <property type="entry name" value="Beta_CA_cladeB"/>
</dbReference>
<evidence type="ECO:0000256" key="3">
    <source>
        <dbReference type="ARBA" id="ARBA00022723"/>
    </source>
</evidence>
<evidence type="ECO:0000256" key="7">
    <source>
        <dbReference type="PIRSR" id="PIRSR601765-1"/>
    </source>
</evidence>
<comment type="catalytic activity">
    <reaction evidence="6 8">
        <text>hydrogencarbonate + H(+) = CO2 + H2O</text>
        <dbReference type="Rhea" id="RHEA:10748"/>
        <dbReference type="ChEBI" id="CHEBI:15377"/>
        <dbReference type="ChEBI" id="CHEBI:15378"/>
        <dbReference type="ChEBI" id="CHEBI:16526"/>
        <dbReference type="ChEBI" id="CHEBI:17544"/>
        <dbReference type="EC" id="4.2.1.1"/>
    </reaction>
</comment>
<feature type="binding site" evidence="7">
    <location>
        <position position="46"/>
    </location>
    <ligand>
        <name>Zn(2+)</name>
        <dbReference type="ChEBI" id="CHEBI:29105"/>
    </ligand>
</feature>
<evidence type="ECO:0000256" key="5">
    <source>
        <dbReference type="ARBA" id="ARBA00023239"/>
    </source>
</evidence>
<evidence type="ECO:0000256" key="8">
    <source>
        <dbReference type="RuleBase" id="RU003956"/>
    </source>
</evidence>
<dbReference type="Gene3D" id="3.40.1050.10">
    <property type="entry name" value="Carbonic anhydrase"/>
    <property type="match status" value="1"/>
</dbReference>
<dbReference type="InterPro" id="IPR001765">
    <property type="entry name" value="Carbonic_anhydrase"/>
</dbReference>
<comment type="similarity">
    <text evidence="1 8">Belongs to the beta-class carbonic anhydrase family.</text>
</comment>
<dbReference type="InterPro" id="IPR015892">
    <property type="entry name" value="Carbonic_anhydrase_CS"/>
</dbReference>
<dbReference type="SMART" id="SM00947">
    <property type="entry name" value="Pro_CA"/>
    <property type="match status" value="1"/>
</dbReference>
<comment type="cofactor">
    <cofactor evidence="7">
        <name>Zn(2+)</name>
        <dbReference type="ChEBI" id="CHEBI:29105"/>
    </cofactor>
    <text evidence="7">Binds 1 zinc ion per subunit.</text>
</comment>
<feature type="binding site" evidence="7">
    <location>
        <position position="108"/>
    </location>
    <ligand>
        <name>Zn(2+)</name>
        <dbReference type="ChEBI" id="CHEBI:29105"/>
    </ligand>
</feature>
<feature type="binding site" evidence="7">
    <location>
        <position position="105"/>
    </location>
    <ligand>
        <name>Zn(2+)</name>
        <dbReference type="ChEBI" id="CHEBI:29105"/>
    </ligand>
</feature>
<keyword evidence="5 8" id="KW-0456">Lyase</keyword>
<dbReference type="GO" id="GO:0004089">
    <property type="term" value="F:carbonate dehydratase activity"/>
    <property type="evidence" value="ECO:0007669"/>
    <property type="project" value="UniProtKB-UniRule"/>
</dbReference>
<evidence type="ECO:0000313" key="9">
    <source>
        <dbReference type="EMBL" id="GLK53423.1"/>
    </source>
</evidence>
<name>A0A9W6INT3_9PROT</name>
<dbReference type="InterPro" id="IPR036874">
    <property type="entry name" value="Carbonic_anhydrase_sf"/>
</dbReference>
<sequence>MSFQPPETLISGYHRFKDGRFRVERAHYAELADGQTPHTLVIACSDSRVDPAAIFDAAPGELFVVRNVANLVPPAEEGGGLHGVSAALEFAVKVLKVKGVLVMGHGDCGGVKACATGLDGLPNTYLGPWLSTMEPARAEVSGELGDAPLAEIADTLELVSIRHSLERLKQFPFVREAIEQRGLELHGARFSIHDGILEWLGEDGAFGAV</sequence>
<evidence type="ECO:0000256" key="6">
    <source>
        <dbReference type="ARBA" id="ARBA00048348"/>
    </source>
</evidence>
<dbReference type="GO" id="GO:0015976">
    <property type="term" value="P:carbon utilization"/>
    <property type="evidence" value="ECO:0007669"/>
    <property type="project" value="InterPro"/>
</dbReference>
<dbReference type="PROSITE" id="PS00705">
    <property type="entry name" value="PROK_CO2_ANHYDRASE_2"/>
    <property type="match status" value="1"/>
</dbReference>
<dbReference type="PANTHER" id="PTHR11002">
    <property type="entry name" value="CARBONIC ANHYDRASE"/>
    <property type="match status" value="1"/>
</dbReference>
<proteinExistence type="inferred from homology"/>
<dbReference type="SUPFAM" id="SSF53056">
    <property type="entry name" value="beta-carbonic anhydrase, cab"/>
    <property type="match status" value="1"/>
</dbReference>
<keyword evidence="4 7" id="KW-0862">Zinc</keyword>
<evidence type="ECO:0000313" key="10">
    <source>
        <dbReference type="Proteomes" id="UP001143486"/>
    </source>
</evidence>
<dbReference type="Proteomes" id="UP001143486">
    <property type="component" value="Unassembled WGS sequence"/>
</dbReference>
<feature type="binding site" evidence="7">
    <location>
        <position position="44"/>
    </location>
    <ligand>
        <name>Zn(2+)</name>
        <dbReference type="ChEBI" id="CHEBI:29105"/>
    </ligand>
</feature>
<dbReference type="RefSeq" id="WP_271187775.1">
    <property type="nucleotide sequence ID" value="NZ_BSFE01000010.1"/>
</dbReference>
<protein>
    <recommendedName>
        <fullName evidence="2 8">Carbonic anhydrase</fullName>
        <ecNumber evidence="2 8">4.2.1.1</ecNumber>
    </recommendedName>
    <alternativeName>
        <fullName evidence="8">Carbonate dehydratase</fullName>
    </alternativeName>
</protein>
<dbReference type="PROSITE" id="PS00704">
    <property type="entry name" value="PROK_CO2_ANHYDRASE_1"/>
    <property type="match status" value="1"/>
</dbReference>
<dbReference type="EC" id="4.2.1.1" evidence="2 8"/>
<gene>
    <name evidence="9" type="primary">can-2</name>
    <name evidence="9" type="ORF">GCM10017621_29310</name>
</gene>
<evidence type="ECO:0000256" key="4">
    <source>
        <dbReference type="ARBA" id="ARBA00022833"/>
    </source>
</evidence>
<dbReference type="GO" id="GO:0008270">
    <property type="term" value="F:zinc ion binding"/>
    <property type="evidence" value="ECO:0007669"/>
    <property type="project" value="UniProtKB-UniRule"/>
</dbReference>
<keyword evidence="3 7" id="KW-0479">Metal-binding</keyword>
<organism evidence="9 10">
    <name type="scientific">Maricaulis virginensis</name>
    <dbReference type="NCBI Taxonomy" id="144022"/>
    <lineage>
        <taxon>Bacteria</taxon>
        <taxon>Pseudomonadati</taxon>
        <taxon>Pseudomonadota</taxon>
        <taxon>Alphaproteobacteria</taxon>
        <taxon>Maricaulales</taxon>
        <taxon>Maricaulaceae</taxon>
        <taxon>Maricaulis</taxon>
    </lineage>
</organism>
<evidence type="ECO:0000256" key="2">
    <source>
        <dbReference type="ARBA" id="ARBA00012925"/>
    </source>
</evidence>
<keyword evidence="10" id="KW-1185">Reference proteome</keyword>
<evidence type="ECO:0000256" key="1">
    <source>
        <dbReference type="ARBA" id="ARBA00006217"/>
    </source>
</evidence>
<dbReference type="Pfam" id="PF00484">
    <property type="entry name" value="Pro_CA"/>
    <property type="match status" value="1"/>
</dbReference>
<dbReference type="AlphaFoldDB" id="A0A9W6INT3"/>
<dbReference type="CDD" id="cd00884">
    <property type="entry name" value="beta_CA_cladeB"/>
    <property type="match status" value="1"/>
</dbReference>
<comment type="caution">
    <text evidence="9">The sequence shown here is derived from an EMBL/GenBank/DDBJ whole genome shotgun (WGS) entry which is preliminary data.</text>
</comment>
<reference evidence="9" key="2">
    <citation type="submission" date="2023-01" db="EMBL/GenBank/DDBJ databases">
        <authorList>
            <person name="Sun Q."/>
            <person name="Evtushenko L."/>
        </authorList>
    </citation>
    <scope>NUCLEOTIDE SEQUENCE</scope>
    <source>
        <strain evidence="9">VKM B-1513</strain>
    </source>
</reference>
<comment type="function">
    <text evidence="8">Reversible hydration of carbon dioxide.</text>
</comment>